<proteinExistence type="predicted"/>
<protein>
    <submittedName>
        <fullName evidence="2">Uncharacterized protein</fullName>
    </submittedName>
</protein>
<evidence type="ECO:0000313" key="2">
    <source>
        <dbReference type="EMBL" id="KAF2750090.1"/>
    </source>
</evidence>
<dbReference type="InterPro" id="IPR025363">
    <property type="entry name" value="DUF4267"/>
</dbReference>
<keyword evidence="3" id="KW-1185">Reference proteome</keyword>
<keyword evidence="1" id="KW-0812">Transmembrane</keyword>
<keyword evidence="1" id="KW-1133">Transmembrane helix</keyword>
<dbReference type="AlphaFoldDB" id="A0A6A6VKL7"/>
<keyword evidence="1" id="KW-0472">Membrane</keyword>
<organism evidence="2 3">
    <name type="scientific">Sporormia fimetaria CBS 119925</name>
    <dbReference type="NCBI Taxonomy" id="1340428"/>
    <lineage>
        <taxon>Eukaryota</taxon>
        <taxon>Fungi</taxon>
        <taxon>Dikarya</taxon>
        <taxon>Ascomycota</taxon>
        <taxon>Pezizomycotina</taxon>
        <taxon>Dothideomycetes</taxon>
        <taxon>Pleosporomycetidae</taxon>
        <taxon>Pleosporales</taxon>
        <taxon>Sporormiaceae</taxon>
        <taxon>Sporormia</taxon>
    </lineage>
</organism>
<name>A0A6A6VKL7_9PLEO</name>
<evidence type="ECO:0000313" key="3">
    <source>
        <dbReference type="Proteomes" id="UP000799440"/>
    </source>
</evidence>
<dbReference type="EMBL" id="MU006564">
    <property type="protein sequence ID" value="KAF2750090.1"/>
    <property type="molecule type" value="Genomic_DNA"/>
</dbReference>
<evidence type="ECO:0000256" key="1">
    <source>
        <dbReference type="SAM" id="Phobius"/>
    </source>
</evidence>
<dbReference type="Proteomes" id="UP000799440">
    <property type="component" value="Unassembled WGS sequence"/>
</dbReference>
<reference evidence="2" key="1">
    <citation type="journal article" date="2020" name="Stud. Mycol.">
        <title>101 Dothideomycetes genomes: a test case for predicting lifestyles and emergence of pathogens.</title>
        <authorList>
            <person name="Haridas S."/>
            <person name="Albert R."/>
            <person name="Binder M."/>
            <person name="Bloem J."/>
            <person name="Labutti K."/>
            <person name="Salamov A."/>
            <person name="Andreopoulos B."/>
            <person name="Baker S."/>
            <person name="Barry K."/>
            <person name="Bills G."/>
            <person name="Bluhm B."/>
            <person name="Cannon C."/>
            <person name="Castanera R."/>
            <person name="Culley D."/>
            <person name="Daum C."/>
            <person name="Ezra D."/>
            <person name="Gonzalez J."/>
            <person name="Henrissat B."/>
            <person name="Kuo A."/>
            <person name="Liang C."/>
            <person name="Lipzen A."/>
            <person name="Lutzoni F."/>
            <person name="Magnuson J."/>
            <person name="Mondo S."/>
            <person name="Nolan M."/>
            <person name="Ohm R."/>
            <person name="Pangilinan J."/>
            <person name="Park H.-J."/>
            <person name="Ramirez L."/>
            <person name="Alfaro M."/>
            <person name="Sun H."/>
            <person name="Tritt A."/>
            <person name="Yoshinaga Y."/>
            <person name="Zwiers L.-H."/>
            <person name="Turgeon B."/>
            <person name="Goodwin S."/>
            <person name="Spatafora J."/>
            <person name="Crous P."/>
            <person name="Grigoriev I."/>
        </authorList>
    </citation>
    <scope>NUCLEOTIDE SEQUENCE</scope>
    <source>
        <strain evidence="2">CBS 119925</strain>
    </source>
</reference>
<feature type="transmembrane region" description="Helical" evidence="1">
    <location>
        <begin position="12"/>
        <end position="31"/>
    </location>
</feature>
<gene>
    <name evidence="2" type="ORF">M011DRAFT_464889</name>
</gene>
<dbReference type="Pfam" id="PF14087">
    <property type="entry name" value="DUF4267"/>
    <property type="match status" value="1"/>
</dbReference>
<sequence>MPPFPRSDPYIRIPAVLFGLIFLGFGTNMLLRPEPAFTASFGFPWPTASTSATTKGLSTADHSVALTAFCQMFGAKEVFEGVALLTTAWWGNKRHLGIVMFVAGLGAGVDGWVVKGTVGEGEWGHWGYGAVLFALGALGLV</sequence>
<accession>A0A6A6VKL7</accession>
<dbReference type="OrthoDB" id="5216128at2759"/>